<dbReference type="AlphaFoldDB" id="A0A437J6X5"/>
<evidence type="ECO:0000313" key="2">
    <source>
        <dbReference type="EMBL" id="RVT40797.1"/>
    </source>
</evidence>
<keyword evidence="3" id="KW-1185">Reference proteome</keyword>
<sequence length="227" mass="24980">MRIAMLAMVALAAFVATPVRAAPTQDEQFWFLTLAQGSVKGDLLYLLELQPRFGGDGADVNQIILRPAVGVRLNDRLSIYQGYAAVRSPRSGGPDLREDRAFQQINWAIGRVAGGAFTSRTRLEQRWLSSGDDLGWRAREMLRYARPLSGKPGSVAALVSVEAFVALNDTDWGARSGFDRLRSFAGVEVPLSGKSTVEIGYLNQYVNNRGRRDGMNHVLAVNLMLRP</sequence>
<evidence type="ECO:0000256" key="1">
    <source>
        <dbReference type="SAM" id="SignalP"/>
    </source>
</evidence>
<proteinExistence type="predicted"/>
<dbReference type="RefSeq" id="WP_127690794.1">
    <property type="nucleotide sequence ID" value="NZ_RZUL01000003.1"/>
</dbReference>
<accession>A0A437J6X5</accession>
<dbReference type="Pfam" id="PF10677">
    <property type="entry name" value="DUF2490"/>
    <property type="match status" value="1"/>
</dbReference>
<organism evidence="2 3">
    <name type="scientific">Sphingobium algorifonticola</name>
    <dbReference type="NCBI Taxonomy" id="2008318"/>
    <lineage>
        <taxon>Bacteria</taxon>
        <taxon>Pseudomonadati</taxon>
        <taxon>Pseudomonadota</taxon>
        <taxon>Alphaproteobacteria</taxon>
        <taxon>Sphingomonadales</taxon>
        <taxon>Sphingomonadaceae</taxon>
        <taxon>Sphingobium</taxon>
    </lineage>
</organism>
<reference evidence="2 3" key="1">
    <citation type="submission" date="2019-01" db="EMBL/GenBank/DDBJ databases">
        <authorList>
            <person name="Chen W.-M."/>
        </authorList>
    </citation>
    <scope>NUCLEOTIDE SEQUENCE [LARGE SCALE GENOMIC DNA]</scope>
    <source>
        <strain evidence="2 3">TLA-22</strain>
    </source>
</reference>
<dbReference type="InterPro" id="IPR019619">
    <property type="entry name" value="DUF2490"/>
</dbReference>
<protein>
    <submittedName>
        <fullName evidence="2">DUF2490 domain-containing protein</fullName>
    </submittedName>
</protein>
<evidence type="ECO:0000313" key="3">
    <source>
        <dbReference type="Proteomes" id="UP000282977"/>
    </source>
</evidence>
<name>A0A437J6X5_9SPHN</name>
<feature type="signal peptide" evidence="1">
    <location>
        <begin position="1"/>
        <end position="21"/>
    </location>
</feature>
<comment type="caution">
    <text evidence="2">The sequence shown here is derived from an EMBL/GenBank/DDBJ whole genome shotgun (WGS) entry which is preliminary data.</text>
</comment>
<dbReference type="Proteomes" id="UP000282977">
    <property type="component" value="Unassembled WGS sequence"/>
</dbReference>
<gene>
    <name evidence="2" type="ORF">ENE74_09975</name>
</gene>
<keyword evidence="1" id="KW-0732">Signal</keyword>
<feature type="chain" id="PRO_5019447329" evidence="1">
    <location>
        <begin position="22"/>
        <end position="227"/>
    </location>
</feature>
<dbReference type="EMBL" id="RZUL01000003">
    <property type="protein sequence ID" value="RVT40797.1"/>
    <property type="molecule type" value="Genomic_DNA"/>
</dbReference>
<dbReference type="OrthoDB" id="5381041at2"/>